<gene>
    <name evidence="5" type="ORF">K461DRAFT_275720</name>
</gene>
<name>A0A9P4J8X8_9PEZI</name>
<feature type="region of interest" description="Disordered" evidence="4">
    <location>
        <begin position="1"/>
        <end position="126"/>
    </location>
</feature>
<dbReference type="OrthoDB" id="5415072at2759"/>
<evidence type="ECO:0000256" key="2">
    <source>
        <dbReference type="ARBA" id="ARBA00023139"/>
    </source>
</evidence>
<accession>A0A9P4J8X8</accession>
<feature type="compositionally biased region" description="Low complexity" evidence="4">
    <location>
        <begin position="33"/>
        <end position="48"/>
    </location>
</feature>
<evidence type="ECO:0000256" key="1">
    <source>
        <dbReference type="ARBA" id="ARBA00022707"/>
    </source>
</evidence>
<dbReference type="InterPro" id="IPR031632">
    <property type="entry name" value="SVIP"/>
</dbReference>
<proteinExistence type="predicted"/>
<keyword evidence="2" id="KW-0564">Palmitate</keyword>
<evidence type="ECO:0000313" key="5">
    <source>
        <dbReference type="EMBL" id="KAF2154593.1"/>
    </source>
</evidence>
<dbReference type="Pfam" id="PF15811">
    <property type="entry name" value="SVIP"/>
    <property type="match status" value="1"/>
</dbReference>
<dbReference type="EMBL" id="ML996083">
    <property type="protein sequence ID" value="KAF2154593.1"/>
    <property type="molecule type" value="Genomic_DNA"/>
</dbReference>
<feature type="compositionally biased region" description="Polar residues" evidence="4">
    <location>
        <begin position="1"/>
        <end position="20"/>
    </location>
</feature>
<sequence length="126" mass="12627">MGNCLGRSSSGKSNNFSGQGRTLGDAPAPAPAPASASSAKVPAVANSPGRKLGSTGGDAAVDGNDPKTAAARAAEERMKASQKGGKLGKQLNAQKSKTQAQTLAQASKDNTAARDADAINETRIYE</sequence>
<evidence type="ECO:0000313" key="6">
    <source>
        <dbReference type="Proteomes" id="UP000799439"/>
    </source>
</evidence>
<evidence type="ECO:0000256" key="4">
    <source>
        <dbReference type="SAM" id="MobiDB-lite"/>
    </source>
</evidence>
<dbReference type="AlphaFoldDB" id="A0A9P4J8X8"/>
<keyword evidence="1" id="KW-0519">Myristate</keyword>
<keyword evidence="6" id="KW-1185">Reference proteome</keyword>
<feature type="compositionally biased region" description="Polar residues" evidence="4">
    <location>
        <begin position="91"/>
        <end position="110"/>
    </location>
</feature>
<dbReference type="Proteomes" id="UP000799439">
    <property type="component" value="Unassembled WGS sequence"/>
</dbReference>
<reference evidence="5" key="1">
    <citation type="journal article" date="2020" name="Stud. Mycol.">
        <title>101 Dothideomycetes genomes: a test case for predicting lifestyles and emergence of pathogens.</title>
        <authorList>
            <person name="Haridas S."/>
            <person name="Albert R."/>
            <person name="Binder M."/>
            <person name="Bloem J."/>
            <person name="Labutti K."/>
            <person name="Salamov A."/>
            <person name="Andreopoulos B."/>
            <person name="Baker S."/>
            <person name="Barry K."/>
            <person name="Bills G."/>
            <person name="Bluhm B."/>
            <person name="Cannon C."/>
            <person name="Castanera R."/>
            <person name="Culley D."/>
            <person name="Daum C."/>
            <person name="Ezra D."/>
            <person name="Gonzalez J."/>
            <person name="Henrissat B."/>
            <person name="Kuo A."/>
            <person name="Liang C."/>
            <person name="Lipzen A."/>
            <person name="Lutzoni F."/>
            <person name="Magnuson J."/>
            <person name="Mondo S."/>
            <person name="Nolan M."/>
            <person name="Ohm R."/>
            <person name="Pangilinan J."/>
            <person name="Park H.-J."/>
            <person name="Ramirez L."/>
            <person name="Alfaro M."/>
            <person name="Sun H."/>
            <person name="Tritt A."/>
            <person name="Yoshinaga Y."/>
            <person name="Zwiers L.-H."/>
            <person name="Turgeon B."/>
            <person name="Goodwin S."/>
            <person name="Spatafora J."/>
            <person name="Crous P."/>
            <person name="Grigoriev I."/>
        </authorList>
    </citation>
    <scope>NUCLEOTIDE SEQUENCE</scope>
    <source>
        <strain evidence="5">CBS 260.36</strain>
    </source>
</reference>
<organism evidence="5 6">
    <name type="scientific">Myriangium duriaei CBS 260.36</name>
    <dbReference type="NCBI Taxonomy" id="1168546"/>
    <lineage>
        <taxon>Eukaryota</taxon>
        <taxon>Fungi</taxon>
        <taxon>Dikarya</taxon>
        <taxon>Ascomycota</taxon>
        <taxon>Pezizomycotina</taxon>
        <taxon>Dothideomycetes</taxon>
        <taxon>Dothideomycetidae</taxon>
        <taxon>Myriangiales</taxon>
        <taxon>Myriangiaceae</taxon>
        <taxon>Myriangium</taxon>
    </lineage>
</organism>
<evidence type="ECO:0000256" key="3">
    <source>
        <dbReference type="ARBA" id="ARBA00023288"/>
    </source>
</evidence>
<comment type="caution">
    <text evidence="5">The sequence shown here is derived from an EMBL/GenBank/DDBJ whole genome shotgun (WGS) entry which is preliminary data.</text>
</comment>
<keyword evidence="3" id="KW-0449">Lipoprotein</keyword>
<protein>
    <submittedName>
        <fullName evidence="5">Uncharacterized protein</fullName>
    </submittedName>
</protein>